<keyword evidence="7" id="KW-0865">Zymogen</keyword>
<dbReference type="InterPro" id="IPR002884">
    <property type="entry name" value="P_dom"/>
</dbReference>
<evidence type="ECO:0000256" key="9">
    <source>
        <dbReference type="ARBA" id="ARBA00023180"/>
    </source>
</evidence>
<keyword evidence="2 11" id="KW-0645">Protease</keyword>
<feature type="active site" description="Charge relay system" evidence="10 11">
    <location>
        <position position="180"/>
    </location>
</feature>
<feature type="active site" description="Charge relay system" evidence="10 11">
    <location>
        <position position="219"/>
    </location>
</feature>
<dbReference type="PROSITE" id="PS00138">
    <property type="entry name" value="SUBTILASE_SER"/>
    <property type="match status" value="1"/>
</dbReference>
<dbReference type="InterPro" id="IPR036852">
    <property type="entry name" value="Peptidase_S8/S53_dom_sf"/>
</dbReference>
<dbReference type="STRING" id="299467.A0A443SMZ5"/>
<reference evidence="13 14" key="1">
    <citation type="journal article" date="2018" name="Gigascience">
        <title>Genomes of trombidid mites reveal novel predicted allergens and laterally-transferred genes associated with secondary metabolism.</title>
        <authorList>
            <person name="Dong X."/>
            <person name="Chaisiri K."/>
            <person name="Xia D."/>
            <person name="Armstrong S.D."/>
            <person name="Fang Y."/>
            <person name="Donnelly M.J."/>
            <person name="Kadowaki T."/>
            <person name="McGarry J.W."/>
            <person name="Darby A.C."/>
            <person name="Makepeace B.L."/>
        </authorList>
    </citation>
    <scope>NUCLEOTIDE SEQUENCE [LARGE SCALE GENOMIC DNA]</scope>
    <source>
        <strain evidence="13">UoL-UT</strain>
    </source>
</reference>
<dbReference type="GO" id="GO:0000139">
    <property type="term" value="C:Golgi membrane"/>
    <property type="evidence" value="ECO:0007669"/>
    <property type="project" value="TreeGrafter"/>
</dbReference>
<evidence type="ECO:0000256" key="11">
    <source>
        <dbReference type="PROSITE-ProRule" id="PRU01240"/>
    </source>
</evidence>
<dbReference type="CDD" id="cd04059">
    <property type="entry name" value="Peptidases_S8_Protein_convertases_Kexins_Furin-like"/>
    <property type="match status" value="1"/>
</dbReference>
<dbReference type="GO" id="GO:0005802">
    <property type="term" value="C:trans-Golgi network"/>
    <property type="evidence" value="ECO:0007669"/>
    <property type="project" value="TreeGrafter"/>
</dbReference>
<dbReference type="FunFam" id="3.40.50.200:FF:000021">
    <property type="entry name" value="Proprotein convertase subtilisin/kexin type 5a"/>
    <property type="match status" value="1"/>
</dbReference>
<evidence type="ECO:0000256" key="6">
    <source>
        <dbReference type="ARBA" id="ARBA00022825"/>
    </source>
</evidence>
<dbReference type="SUPFAM" id="SSF49785">
    <property type="entry name" value="Galactose-binding domain-like"/>
    <property type="match status" value="1"/>
</dbReference>
<dbReference type="Gene3D" id="3.40.50.200">
    <property type="entry name" value="Peptidase S8/S53 domain"/>
    <property type="match status" value="1"/>
</dbReference>
<evidence type="ECO:0000256" key="7">
    <source>
        <dbReference type="ARBA" id="ARBA00023145"/>
    </source>
</evidence>
<dbReference type="PANTHER" id="PTHR42884:SF23">
    <property type="entry name" value="FURIN-LIKE PROTEASE 2"/>
    <property type="match status" value="1"/>
</dbReference>
<evidence type="ECO:0000256" key="5">
    <source>
        <dbReference type="ARBA" id="ARBA00022801"/>
    </source>
</evidence>
<organism evidence="13 14">
    <name type="scientific">Leptotrombidium deliense</name>
    <dbReference type="NCBI Taxonomy" id="299467"/>
    <lineage>
        <taxon>Eukaryota</taxon>
        <taxon>Metazoa</taxon>
        <taxon>Ecdysozoa</taxon>
        <taxon>Arthropoda</taxon>
        <taxon>Chelicerata</taxon>
        <taxon>Arachnida</taxon>
        <taxon>Acari</taxon>
        <taxon>Acariformes</taxon>
        <taxon>Trombidiformes</taxon>
        <taxon>Prostigmata</taxon>
        <taxon>Anystina</taxon>
        <taxon>Parasitengona</taxon>
        <taxon>Trombiculoidea</taxon>
        <taxon>Trombiculidae</taxon>
        <taxon>Leptotrombidium</taxon>
    </lineage>
</organism>
<dbReference type="SUPFAM" id="SSF54897">
    <property type="entry name" value="Protease propeptides/inhibitors"/>
    <property type="match status" value="1"/>
</dbReference>
<dbReference type="PROSITE" id="PS00136">
    <property type="entry name" value="SUBTILASE_ASP"/>
    <property type="match status" value="1"/>
</dbReference>
<evidence type="ECO:0000256" key="3">
    <source>
        <dbReference type="ARBA" id="ARBA00022685"/>
    </source>
</evidence>
<dbReference type="PRINTS" id="PR00723">
    <property type="entry name" value="SUBTILISIN"/>
</dbReference>
<evidence type="ECO:0000256" key="4">
    <source>
        <dbReference type="ARBA" id="ARBA00022729"/>
    </source>
</evidence>
<dbReference type="InterPro" id="IPR023827">
    <property type="entry name" value="Peptidase_S8_Asp-AS"/>
</dbReference>
<evidence type="ECO:0000313" key="14">
    <source>
        <dbReference type="Proteomes" id="UP000288716"/>
    </source>
</evidence>
<evidence type="ECO:0000313" key="13">
    <source>
        <dbReference type="EMBL" id="RWS28899.1"/>
    </source>
</evidence>
<name>A0A443SMZ5_9ACAR</name>
<dbReference type="InterPro" id="IPR000209">
    <property type="entry name" value="Peptidase_S8/S53_dom"/>
</dbReference>
<dbReference type="AlphaFoldDB" id="A0A443SMZ5"/>
<feature type="active site" description="Charge relay system" evidence="10 11">
    <location>
        <position position="402"/>
    </location>
</feature>
<dbReference type="SUPFAM" id="SSF52743">
    <property type="entry name" value="Subtilisin-like"/>
    <property type="match status" value="1"/>
</dbReference>
<sequence>FIKSISCKVFATGIKRYKYYLNRGCSSVDYQCEIFTNTFAVYVNGTINALTIDYGFINLGAISGLYGHYELLHPNVKSFSRHKNPFVEQLLSKDKRVFWFHQQKVNFNDVRFIKDTRHEKFKEHIERRRKSKQKNKMFNDPLFLDQWYITGESANGYHMNVIDVWKQGYTGKGIVVTILDDGIQADHPDIKRSYDKKASSDLLHGNMNHALPHRVPFRHGTHCAGEVSSEKNNYICGVGIAFDAKVGGITLLDTLLTDTREAKALSFNNQYIHIYSASWGPSDNGKALGGPGLLAQKAFFNGVTKGRNGLGVLYVWAAGNGGKNKDNCNADGYANSIYTITVSSADKYGLKPWYVEECSSIITSTYSSGANGSGIVTTELMLSPDNTFVSQNLCTKSAGGTSASAPIAAAILALVLQANPLLTWRDMQHIIVRTSRVEPLTAESGWITNAAGFSYSHKFGFGLMDSLSMVNLAKSWTSVPSMKTCMTKFFQNTRHIDSTANSGSEIIINSQNCKYHINYLEKIEAVLTIYFKPRGNLRILLTSESGTIANLITPRPKDTIASKFFRWRFTALCFWGESLSERWNLTIINSGIHNSYKGGKLSEYQLLFHGF</sequence>
<protein>
    <submittedName>
        <fullName evidence="13">Furin-like protease 2</fullName>
    </submittedName>
</protein>
<feature type="domain" description="P/Homo B" evidence="12">
    <location>
        <begin position="478"/>
        <end position="611"/>
    </location>
</feature>
<keyword evidence="3" id="KW-0165">Cleavage on pair of basic residues</keyword>
<dbReference type="PROSITE" id="PS51829">
    <property type="entry name" value="P_HOMO_B"/>
    <property type="match status" value="1"/>
</dbReference>
<evidence type="ECO:0000256" key="8">
    <source>
        <dbReference type="ARBA" id="ARBA00023157"/>
    </source>
</evidence>
<keyword evidence="9" id="KW-0325">Glycoprotein</keyword>
<dbReference type="Proteomes" id="UP000288716">
    <property type="component" value="Unassembled WGS sequence"/>
</dbReference>
<dbReference type="PROSITE" id="PS51892">
    <property type="entry name" value="SUBTILASE"/>
    <property type="match status" value="1"/>
</dbReference>
<dbReference type="GO" id="GO:0004252">
    <property type="term" value="F:serine-type endopeptidase activity"/>
    <property type="evidence" value="ECO:0007669"/>
    <property type="project" value="UniProtKB-UniRule"/>
</dbReference>
<evidence type="ECO:0000256" key="10">
    <source>
        <dbReference type="PIRSR" id="PIRSR615500-1"/>
    </source>
</evidence>
<dbReference type="OrthoDB" id="300641at2759"/>
<dbReference type="EMBL" id="NCKV01001162">
    <property type="protein sequence ID" value="RWS28899.1"/>
    <property type="molecule type" value="Genomic_DNA"/>
</dbReference>
<dbReference type="InterPro" id="IPR032815">
    <property type="entry name" value="S8_pro-domain"/>
</dbReference>
<dbReference type="InterPro" id="IPR034182">
    <property type="entry name" value="Kexin/furin"/>
</dbReference>
<dbReference type="Pfam" id="PF00082">
    <property type="entry name" value="Peptidase_S8"/>
    <property type="match status" value="1"/>
</dbReference>
<evidence type="ECO:0000256" key="1">
    <source>
        <dbReference type="ARBA" id="ARBA00005325"/>
    </source>
</evidence>
<dbReference type="Pfam" id="PF01483">
    <property type="entry name" value="P_proprotein"/>
    <property type="match status" value="1"/>
</dbReference>
<dbReference type="InterPro" id="IPR015500">
    <property type="entry name" value="Peptidase_S8_subtilisin-rel"/>
</dbReference>
<dbReference type="Gene3D" id="2.60.120.260">
    <property type="entry name" value="Galactose-binding domain-like"/>
    <property type="match status" value="1"/>
</dbReference>
<keyword evidence="5 11" id="KW-0378">Hydrolase</keyword>
<gene>
    <name evidence="13" type="ORF">B4U80_04548</name>
</gene>
<feature type="non-terminal residue" evidence="13">
    <location>
        <position position="1"/>
    </location>
</feature>
<dbReference type="Gene3D" id="3.30.70.850">
    <property type="entry name" value="Peptidase S8, pro-domain"/>
    <property type="match status" value="1"/>
</dbReference>
<comment type="similarity">
    <text evidence="1">Belongs to the peptidase S8 family. Furin subfamily.</text>
</comment>
<dbReference type="PANTHER" id="PTHR42884">
    <property type="entry name" value="PROPROTEIN CONVERTASE SUBTILISIN/KEXIN-RELATED"/>
    <property type="match status" value="1"/>
</dbReference>
<dbReference type="InterPro" id="IPR008979">
    <property type="entry name" value="Galactose-bd-like_sf"/>
</dbReference>
<dbReference type="InterPro" id="IPR022398">
    <property type="entry name" value="Peptidase_S8_His-AS"/>
</dbReference>
<comment type="caution">
    <text evidence="13">The sequence shown here is derived from an EMBL/GenBank/DDBJ whole genome shotgun (WGS) entry which is preliminary data.</text>
</comment>
<accession>A0A443SMZ5</accession>
<keyword evidence="8" id="KW-1015">Disulfide bond</keyword>
<dbReference type="GO" id="GO:0016485">
    <property type="term" value="P:protein processing"/>
    <property type="evidence" value="ECO:0007669"/>
    <property type="project" value="TreeGrafter"/>
</dbReference>
<evidence type="ECO:0000259" key="12">
    <source>
        <dbReference type="PROSITE" id="PS51829"/>
    </source>
</evidence>
<feature type="non-terminal residue" evidence="13">
    <location>
        <position position="611"/>
    </location>
</feature>
<keyword evidence="6 11" id="KW-0720">Serine protease</keyword>
<keyword evidence="14" id="KW-1185">Reference proteome</keyword>
<dbReference type="VEuPathDB" id="VectorBase:LDEU003142"/>
<proteinExistence type="inferred from homology"/>
<dbReference type="InterPro" id="IPR023828">
    <property type="entry name" value="Peptidase_S8_Ser-AS"/>
</dbReference>
<dbReference type="Pfam" id="PF16470">
    <property type="entry name" value="S8_pro-domain"/>
    <property type="match status" value="1"/>
</dbReference>
<dbReference type="InterPro" id="IPR038466">
    <property type="entry name" value="S8_pro-domain_sf"/>
</dbReference>
<evidence type="ECO:0000256" key="2">
    <source>
        <dbReference type="ARBA" id="ARBA00022670"/>
    </source>
</evidence>
<dbReference type="PROSITE" id="PS00137">
    <property type="entry name" value="SUBTILASE_HIS"/>
    <property type="match status" value="1"/>
</dbReference>
<keyword evidence="4" id="KW-0732">Signal</keyword>